<feature type="region of interest" description="Disordered" evidence="1">
    <location>
        <begin position="36"/>
        <end position="59"/>
    </location>
</feature>
<evidence type="ECO:0000256" key="1">
    <source>
        <dbReference type="SAM" id="MobiDB-lite"/>
    </source>
</evidence>
<accession>A0AAV8PKK1</accession>
<sequence length="82" mass="9131">MWSAPPRVHRTWWERANPRDLFTGKDPLQAQLLSGIMDNPDLNRPPVQASSLSSGELPTDELLHHHIPVGLDGDLTLGTDEL</sequence>
<gene>
    <name evidence="2" type="ORF">OPV22_032250</name>
</gene>
<reference evidence="2 3" key="1">
    <citation type="submission" date="2022-12" db="EMBL/GenBank/DDBJ databases">
        <title>Chromosome-scale assembly of the Ensete ventricosum genome.</title>
        <authorList>
            <person name="Dussert Y."/>
            <person name="Stocks J."/>
            <person name="Wendawek A."/>
            <person name="Woldeyes F."/>
            <person name="Nichols R.A."/>
            <person name="Borrell J.S."/>
        </authorList>
    </citation>
    <scope>NUCLEOTIDE SEQUENCE [LARGE SCALE GENOMIC DNA]</scope>
    <source>
        <strain evidence="3">cv. Maze</strain>
        <tissue evidence="2">Seeds</tissue>
    </source>
</reference>
<comment type="caution">
    <text evidence="2">The sequence shown here is derived from an EMBL/GenBank/DDBJ whole genome shotgun (WGS) entry which is preliminary data.</text>
</comment>
<evidence type="ECO:0000313" key="3">
    <source>
        <dbReference type="Proteomes" id="UP001222027"/>
    </source>
</evidence>
<dbReference type="EMBL" id="JAQQAF010000009">
    <property type="protein sequence ID" value="KAJ8459324.1"/>
    <property type="molecule type" value="Genomic_DNA"/>
</dbReference>
<keyword evidence="3" id="KW-1185">Reference proteome</keyword>
<organism evidence="2 3">
    <name type="scientific">Ensete ventricosum</name>
    <name type="common">Abyssinian banana</name>
    <name type="synonym">Musa ensete</name>
    <dbReference type="NCBI Taxonomy" id="4639"/>
    <lineage>
        <taxon>Eukaryota</taxon>
        <taxon>Viridiplantae</taxon>
        <taxon>Streptophyta</taxon>
        <taxon>Embryophyta</taxon>
        <taxon>Tracheophyta</taxon>
        <taxon>Spermatophyta</taxon>
        <taxon>Magnoliopsida</taxon>
        <taxon>Liliopsida</taxon>
        <taxon>Zingiberales</taxon>
        <taxon>Musaceae</taxon>
        <taxon>Ensete</taxon>
    </lineage>
</organism>
<name>A0AAV8PKK1_ENSVE</name>
<dbReference type="Proteomes" id="UP001222027">
    <property type="component" value="Unassembled WGS sequence"/>
</dbReference>
<proteinExistence type="predicted"/>
<dbReference type="AlphaFoldDB" id="A0AAV8PKK1"/>
<protein>
    <submittedName>
        <fullName evidence="2">Uncharacterized protein</fullName>
    </submittedName>
</protein>
<evidence type="ECO:0000313" key="2">
    <source>
        <dbReference type="EMBL" id="KAJ8459324.1"/>
    </source>
</evidence>